<evidence type="ECO:0000259" key="1">
    <source>
        <dbReference type="Pfam" id="PF01882"/>
    </source>
</evidence>
<comment type="caution">
    <text evidence="2">The sequence shown here is derived from an EMBL/GenBank/DDBJ whole genome shotgun (WGS) entry which is preliminary data.</text>
</comment>
<sequence length="327" mass="36137">MASESRTAPAIQPTDLGTVWVDAAWLARLEYSVSDLDMLPRQPRASVLAGRHASRMRGRGLDFEELRGYLPGDDVHHIDWRASQRVGKPLVRVYTEERDRPALFVVDQRMTMFFGSRRAMKSVIAAEVAALGMWMALRAGDRVGAVLFDDKGVEMVRPLRSRARAHATLASVARMNQSLHATSDVRPDHTQLDRALEAALRIAKHDYLVCVISDFAGASERTQQLLRALSAHNDVLAALVFDPLAKVEGWSSQKLVVTEGDLQAELNFGAQTVREPVEKFFSGRLANVAELLRRSGVPLMAFDTEGSSIEQLRHFLGHLPGAGARHG</sequence>
<keyword evidence="3" id="KW-1185">Reference proteome</keyword>
<evidence type="ECO:0000313" key="3">
    <source>
        <dbReference type="Proteomes" id="UP001331561"/>
    </source>
</evidence>
<dbReference type="PANTHER" id="PTHR33608:SF12">
    <property type="entry name" value="DUF58 DOMAIN-CONTAINING PROTEIN"/>
    <property type="match status" value="1"/>
</dbReference>
<accession>A0ABU6K3Q2</accession>
<evidence type="ECO:0000313" key="2">
    <source>
        <dbReference type="EMBL" id="MEC5385678.1"/>
    </source>
</evidence>
<dbReference type="Proteomes" id="UP001331561">
    <property type="component" value="Unassembled WGS sequence"/>
</dbReference>
<name>A0ABU6K3Q2_9RHOO</name>
<dbReference type="InterPro" id="IPR002881">
    <property type="entry name" value="DUF58"/>
</dbReference>
<dbReference type="PANTHER" id="PTHR33608">
    <property type="entry name" value="BLL2464 PROTEIN"/>
    <property type="match status" value="1"/>
</dbReference>
<proteinExistence type="predicted"/>
<dbReference type="SUPFAM" id="SSF53300">
    <property type="entry name" value="vWA-like"/>
    <property type="match status" value="1"/>
</dbReference>
<protein>
    <submittedName>
        <fullName evidence="2">DUF58 domain-containing protein</fullName>
    </submittedName>
</protein>
<dbReference type="EMBL" id="JAYXHS010000001">
    <property type="protein sequence ID" value="MEC5385678.1"/>
    <property type="molecule type" value="Genomic_DNA"/>
</dbReference>
<dbReference type="Pfam" id="PF01882">
    <property type="entry name" value="DUF58"/>
    <property type="match status" value="1"/>
</dbReference>
<gene>
    <name evidence="2" type="ORF">VVD49_08085</name>
</gene>
<dbReference type="InterPro" id="IPR036465">
    <property type="entry name" value="vWFA_dom_sf"/>
</dbReference>
<feature type="domain" description="DUF58" evidence="1">
    <location>
        <begin position="65"/>
        <end position="245"/>
    </location>
</feature>
<reference evidence="2 3" key="1">
    <citation type="submission" date="2024-01" db="EMBL/GenBank/DDBJ databases">
        <title>Uliginosibacterium soil sp. nov.</title>
        <authorList>
            <person name="Lv Y."/>
        </authorList>
    </citation>
    <scope>NUCLEOTIDE SEQUENCE [LARGE SCALE GENOMIC DNA]</scope>
    <source>
        <strain evidence="2 3">H3</strain>
    </source>
</reference>
<organism evidence="2 3">
    <name type="scientific">Uliginosibacterium silvisoli</name>
    <dbReference type="NCBI Taxonomy" id="3114758"/>
    <lineage>
        <taxon>Bacteria</taxon>
        <taxon>Pseudomonadati</taxon>
        <taxon>Pseudomonadota</taxon>
        <taxon>Betaproteobacteria</taxon>
        <taxon>Rhodocyclales</taxon>
        <taxon>Zoogloeaceae</taxon>
        <taxon>Uliginosibacterium</taxon>
    </lineage>
</organism>
<dbReference type="RefSeq" id="WP_327598626.1">
    <property type="nucleotide sequence ID" value="NZ_JAYXHS010000001.1"/>
</dbReference>